<dbReference type="GO" id="GO:0000287">
    <property type="term" value="F:magnesium ion binding"/>
    <property type="evidence" value="ECO:0007669"/>
    <property type="project" value="UniProtKB-UniRule"/>
</dbReference>
<evidence type="ECO:0000256" key="8">
    <source>
        <dbReference type="ARBA" id="ARBA00022840"/>
    </source>
</evidence>
<evidence type="ECO:0000256" key="1">
    <source>
        <dbReference type="ARBA" id="ARBA00004997"/>
    </source>
</evidence>
<evidence type="ECO:0000256" key="9">
    <source>
        <dbReference type="ARBA" id="ARBA00022842"/>
    </source>
</evidence>
<evidence type="ECO:0000313" key="17">
    <source>
        <dbReference type="Proteomes" id="UP000095401"/>
    </source>
</evidence>
<accession>A0A1D8IMJ0</accession>
<evidence type="ECO:0000256" key="13">
    <source>
        <dbReference type="RuleBase" id="RU000504"/>
    </source>
</evidence>
<dbReference type="Gene3D" id="3.20.20.60">
    <property type="entry name" value="Phosphoenolpyruvate-binding domains"/>
    <property type="match status" value="1"/>
</dbReference>
<evidence type="ECO:0000256" key="7">
    <source>
        <dbReference type="ARBA" id="ARBA00022777"/>
    </source>
</evidence>
<sequence>MRLPRHRTRIVCTIGPASQAPATLRRMLLAGMDVARLNLAHGDLETHARWIAALRAAAEDTGRTLAILADLPGPKLRIGRLPTEVMMLRRSESVLLGPIAAPATAALTHIPMDQPKLLAGSTPGEDLFLNDGFLQLRIRRVTEAGIEAHVIVGGELRSHKGINAPSLILEGGAFTDEDRRLLDFALELGVDAIGLSFVQGPEDVLAARAAAAARGHHPWLVAKIERAAALKHLDAILDVADALMVARGDLGVETPIEAIALVQKRLIARANRAGKPVITATQMLESMTRNRRPTRAEATDVANAVLDGTDAVMLSEESAAGAYPVPAVRMLARIAAHAEAEPQAAAATQPAGHSLEAVIAAAAVEAAARLRALLIVTPTRTGATARRIARLRPRAWIIAFCHDIAICRRLTFSRGVHPVHVSSNNTAWDAVIDEWLAHHYPRGHGPIVITQGPSRDHPDGISRVALRPATPYVPHATANGDSE</sequence>
<comment type="pathway">
    <text evidence="1 13">Carbohydrate degradation; glycolysis; pyruvate from D-glyceraldehyde 3-phosphate: step 5/5.</text>
</comment>
<keyword evidence="17" id="KW-1185">Reference proteome</keyword>
<evidence type="ECO:0000256" key="3">
    <source>
        <dbReference type="ARBA" id="ARBA00012142"/>
    </source>
</evidence>
<dbReference type="AlphaFoldDB" id="A0A1D8IMJ0"/>
<dbReference type="Proteomes" id="UP000095401">
    <property type="component" value="Chromosome"/>
</dbReference>
<dbReference type="Pfam" id="PF02887">
    <property type="entry name" value="PK_C"/>
    <property type="match status" value="1"/>
</dbReference>
<comment type="similarity">
    <text evidence="2 13">Belongs to the pyruvate kinase family.</text>
</comment>
<dbReference type="GO" id="GO:0005524">
    <property type="term" value="F:ATP binding"/>
    <property type="evidence" value="ECO:0007669"/>
    <property type="project" value="UniProtKB-KW"/>
</dbReference>
<dbReference type="InterPro" id="IPR036918">
    <property type="entry name" value="Pyrv_Knase_C_sf"/>
</dbReference>
<reference evidence="17" key="1">
    <citation type="submission" date="2016-09" db="EMBL/GenBank/DDBJ databases">
        <title>Acidihalobacter prosperus F5.</title>
        <authorList>
            <person name="Khaleque H.N."/>
            <person name="Ramsay J.P."/>
            <person name="Kaksonen A.H."/>
            <person name="Boxall N.J."/>
            <person name="Watkin E.L.J."/>
        </authorList>
    </citation>
    <scope>NUCLEOTIDE SEQUENCE [LARGE SCALE GENOMIC DNA]</scope>
    <source>
        <strain evidence="17">F5</strain>
    </source>
</reference>
<dbReference type="EMBL" id="CP017415">
    <property type="protein sequence ID" value="AOU97678.1"/>
    <property type="molecule type" value="Genomic_DNA"/>
</dbReference>
<dbReference type="InterPro" id="IPR040442">
    <property type="entry name" value="Pyrv_kinase-like_dom_sf"/>
</dbReference>
<dbReference type="GO" id="GO:0016301">
    <property type="term" value="F:kinase activity"/>
    <property type="evidence" value="ECO:0007669"/>
    <property type="project" value="UniProtKB-KW"/>
</dbReference>
<evidence type="ECO:0000256" key="10">
    <source>
        <dbReference type="ARBA" id="ARBA00023152"/>
    </source>
</evidence>
<dbReference type="Pfam" id="PF00224">
    <property type="entry name" value="PK"/>
    <property type="match status" value="1"/>
</dbReference>
<dbReference type="NCBIfam" id="TIGR01064">
    <property type="entry name" value="pyruv_kin"/>
    <property type="match status" value="1"/>
</dbReference>
<evidence type="ECO:0000259" key="15">
    <source>
        <dbReference type="Pfam" id="PF02887"/>
    </source>
</evidence>
<dbReference type="PRINTS" id="PR01050">
    <property type="entry name" value="PYRUVTKNASE"/>
</dbReference>
<dbReference type="PANTHER" id="PTHR11817">
    <property type="entry name" value="PYRUVATE KINASE"/>
    <property type="match status" value="1"/>
</dbReference>
<dbReference type="GO" id="GO:0030955">
    <property type="term" value="F:potassium ion binding"/>
    <property type="evidence" value="ECO:0007669"/>
    <property type="project" value="UniProtKB-UniRule"/>
</dbReference>
<dbReference type="InterPro" id="IPR011037">
    <property type="entry name" value="Pyrv_Knase-like_insert_dom_sf"/>
</dbReference>
<evidence type="ECO:0000256" key="4">
    <source>
        <dbReference type="ARBA" id="ARBA00022679"/>
    </source>
</evidence>
<feature type="domain" description="Pyruvate kinase C-terminal" evidence="15">
    <location>
        <begin position="359"/>
        <end position="455"/>
    </location>
</feature>
<keyword evidence="11 16" id="KW-0670">Pyruvate</keyword>
<dbReference type="KEGG" id="aprs:BI364_06650"/>
<dbReference type="Gene3D" id="3.40.1380.20">
    <property type="entry name" value="Pyruvate kinase, C-terminal domain"/>
    <property type="match status" value="1"/>
</dbReference>
<dbReference type="InterPro" id="IPR015806">
    <property type="entry name" value="Pyrv_Knase_insert_dom_sf"/>
</dbReference>
<dbReference type="Gene3D" id="2.40.33.10">
    <property type="entry name" value="PK beta-barrel domain-like"/>
    <property type="match status" value="1"/>
</dbReference>
<dbReference type="InterPro" id="IPR015795">
    <property type="entry name" value="Pyrv_Knase_C"/>
</dbReference>
<comment type="catalytic activity">
    <reaction evidence="13">
        <text>pyruvate + ATP = phosphoenolpyruvate + ADP + H(+)</text>
        <dbReference type="Rhea" id="RHEA:18157"/>
        <dbReference type="ChEBI" id="CHEBI:15361"/>
        <dbReference type="ChEBI" id="CHEBI:15378"/>
        <dbReference type="ChEBI" id="CHEBI:30616"/>
        <dbReference type="ChEBI" id="CHEBI:58702"/>
        <dbReference type="ChEBI" id="CHEBI:456216"/>
        <dbReference type="EC" id="2.7.1.40"/>
    </reaction>
</comment>
<dbReference type="NCBIfam" id="NF004491">
    <property type="entry name" value="PRK05826.1"/>
    <property type="match status" value="1"/>
</dbReference>
<dbReference type="RefSeq" id="WP_070078063.1">
    <property type="nucleotide sequence ID" value="NZ_CP017415.1"/>
</dbReference>
<evidence type="ECO:0000256" key="11">
    <source>
        <dbReference type="ARBA" id="ARBA00023317"/>
    </source>
</evidence>
<keyword evidence="6" id="KW-0547">Nucleotide-binding</keyword>
<dbReference type="SUPFAM" id="SSF50800">
    <property type="entry name" value="PK beta-barrel domain-like"/>
    <property type="match status" value="1"/>
</dbReference>
<keyword evidence="10 13" id="KW-0324">Glycolysis</keyword>
<dbReference type="SUPFAM" id="SSF52935">
    <property type="entry name" value="PK C-terminal domain-like"/>
    <property type="match status" value="1"/>
</dbReference>
<keyword evidence="4 13" id="KW-0808">Transferase</keyword>
<organism evidence="16 17">
    <name type="scientific">Acidihalobacter yilgarnensis</name>
    <dbReference type="NCBI Taxonomy" id="2819280"/>
    <lineage>
        <taxon>Bacteria</taxon>
        <taxon>Pseudomonadati</taxon>
        <taxon>Pseudomonadota</taxon>
        <taxon>Gammaproteobacteria</taxon>
        <taxon>Chromatiales</taxon>
        <taxon>Ectothiorhodospiraceae</taxon>
        <taxon>Acidihalobacter</taxon>
    </lineage>
</organism>
<keyword evidence="9 13" id="KW-0460">Magnesium</keyword>
<evidence type="ECO:0000259" key="14">
    <source>
        <dbReference type="Pfam" id="PF00224"/>
    </source>
</evidence>
<dbReference type="EC" id="2.7.1.40" evidence="3 12"/>
<evidence type="ECO:0000256" key="12">
    <source>
        <dbReference type="NCBIfam" id="TIGR01064"/>
    </source>
</evidence>
<dbReference type="UniPathway" id="UPA00109">
    <property type="reaction ID" value="UER00188"/>
</dbReference>
<dbReference type="SUPFAM" id="SSF51621">
    <property type="entry name" value="Phosphoenolpyruvate/pyruvate domain"/>
    <property type="match status" value="1"/>
</dbReference>
<keyword evidence="5" id="KW-0479">Metal-binding</keyword>
<protein>
    <recommendedName>
        <fullName evidence="3 12">Pyruvate kinase</fullName>
        <ecNumber evidence="3 12">2.7.1.40</ecNumber>
    </recommendedName>
</protein>
<feature type="domain" description="Pyruvate kinase barrel" evidence="14">
    <location>
        <begin position="6"/>
        <end position="328"/>
    </location>
</feature>
<evidence type="ECO:0000313" key="16">
    <source>
        <dbReference type="EMBL" id="AOU97678.1"/>
    </source>
</evidence>
<evidence type="ECO:0000256" key="2">
    <source>
        <dbReference type="ARBA" id="ARBA00008663"/>
    </source>
</evidence>
<keyword evidence="8" id="KW-0067">ATP-binding</keyword>
<dbReference type="InterPro" id="IPR015813">
    <property type="entry name" value="Pyrv/PenolPyrv_kinase-like_dom"/>
</dbReference>
<proteinExistence type="inferred from homology"/>
<keyword evidence="7 13" id="KW-0418">Kinase</keyword>
<gene>
    <name evidence="16" type="ORF">BI364_06650</name>
</gene>
<evidence type="ECO:0000256" key="5">
    <source>
        <dbReference type="ARBA" id="ARBA00022723"/>
    </source>
</evidence>
<name>A0A1D8IMJ0_9GAMM</name>
<dbReference type="InterPro" id="IPR015793">
    <property type="entry name" value="Pyrv_Knase_brl"/>
</dbReference>
<evidence type="ECO:0000256" key="6">
    <source>
        <dbReference type="ARBA" id="ARBA00022741"/>
    </source>
</evidence>
<dbReference type="GO" id="GO:0004743">
    <property type="term" value="F:pyruvate kinase activity"/>
    <property type="evidence" value="ECO:0007669"/>
    <property type="project" value="UniProtKB-UniRule"/>
</dbReference>
<dbReference type="InterPro" id="IPR001697">
    <property type="entry name" value="Pyr_Knase"/>
</dbReference>